<feature type="transmembrane region" description="Helical" evidence="5">
    <location>
        <begin position="307"/>
        <end position="332"/>
    </location>
</feature>
<evidence type="ECO:0000259" key="6">
    <source>
        <dbReference type="Pfam" id="PF12698"/>
    </source>
</evidence>
<accession>A0AAW8R518</accession>
<keyword evidence="3 5" id="KW-1133">Transmembrane helix</keyword>
<evidence type="ECO:0000313" key="8">
    <source>
        <dbReference type="Proteomes" id="UP001249020"/>
    </source>
</evidence>
<evidence type="ECO:0000313" key="7">
    <source>
        <dbReference type="EMBL" id="MDT0584139.1"/>
    </source>
</evidence>
<dbReference type="Proteomes" id="UP001249020">
    <property type="component" value="Unassembled WGS sequence"/>
</dbReference>
<feature type="transmembrane region" description="Helical" evidence="5">
    <location>
        <begin position="352"/>
        <end position="371"/>
    </location>
</feature>
<gene>
    <name evidence="7" type="ORF">RM544_16445</name>
</gene>
<organism evidence="7 8">
    <name type="scientific">Brumicola blandensis</name>
    <dbReference type="NCBI Taxonomy" id="3075611"/>
    <lineage>
        <taxon>Bacteria</taxon>
        <taxon>Pseudomonadati</taxon>
        <taxon>Pseudomonadota</taxon>
        <taxon>Gammaproteobacteria</taxon>
        <taxon>Alteromonadales</taxon>
        <taxon>Alteromonadaceae</taxon>
        <taxon>Brumicola</taxon>
    </lineage>
</organism>
<dbReference type="GO" id="GO:0016020">
    <property type="term" value="C:membrane"/>
    <property type="evidence" value="ECO:0007669"/>
    <property type="project" value="UniProtKB-SubCell"/>
</dbReference>
<keyword evidence="2 5" id="KW-0812">Transmembrane</keyword>
<reference evidence="7 8" key="1">
    <citation type="submission" date="2023-09" db="EMBL/GenBank/DDBJ databases">
        <authorList>
            <person name="Rey-Velasco X."/>
        </authorList>
    </citation>
    <scope>NUCLEOTIDE SEQUENCE [LARGE SCALE GENOMIC DNA]</scope>
    <source>
        <strain evidence="7 8">W409</strain>
    </source>
</reference>
<feature type="transmembrane region" description="Helical" evidence="5">
    <location>
        <begin position="27"/>
        <end position="46"/>
    </location>
</feature>
<sequence length="403" mass="45194">MHKNTFRQVRLVTAWEFMHFFKWKQEVISKLIMLAIAAVVFVWQTVKDDKEPMYWIGVVSESSNIAIPNSTGPFEFEPAPGALDSLIEQLEDDALYDAIIEVKVGALGKHEVKIHSSEKTEWLITLQQTVTQYYAQLYAQQLGLQQEQLSLLSEPVLFEQSYTDDNVKEDENESSLTAIGMAFLLMAGVFTSFAQIFASITGEKQQRVTEQLYSCISAQTWIDGKIFGNLLHGLKAMLTMSISGILGYTFIRVVIAGEPLSFDFIDWSMLPWLIVFALAGLYFCTAFMAAIAAAIDDPNHSAKTSLMLLPLLPVILTMMTMGNPSGLAFTFLSYFPLTAFAAMPIKMSLIEVAIWEPLLALSLILLLCYWIRGSAGRLFKMGMIMYGKEPTLKDMVKWAFKGN</sequence>
<feature type="transmembrane region" description="Helical" evidence="5">
    <location>
        <begin position="236"/>
        <end position="257"/>
    </location>
</feature>
<keyword evidence="8" id="KW-1185">Reference proteome</keyword>
<comment type="caution">
    <text evidence="7">The sequence shown here is derived from an EMBL/GenBank/DDBJ whole genome shotgun (WGS) entry which is preliminary data.</text>
</comment>
<comment type="subcellular location">
    <subcellularLocation>
        <location evidence="1">Membrane</location>
        <topology evidence="1">Multi-pass membrane protein</topology>
    </subcellularLocation>
</comment>
<dbReference type="EMBL" id="JAVRIE010000007">
    <property type="protein sequence ID" value="MDT0584139.1"/>
    <property type="molecule type" value="Genomic_DNA"/>
</dbReference>
<dbReference type="AlphaFoldDB" id="A0AAW8R518"/>
<evidence type="ECO:0000256" key="4">
    <source>
        <dbReference type="ARBA" id="ARBA00023136"/>
    </source>
</evidence>
<dbReference type="GO" id="GO:0140359">
    <property type="term" value="F:ABC-type transporter activity"/>
    <property type="evidence" value="ECO:0007669"/>
    <property type="project" value="InterPro"/>
</dbReference>
<dbReference type="InterPro" id="IPR013525">
    <property type="entry name" value="ABC2_TM"/>
</dbReference>
<protein>
    <submittedName>
        <fullName evidence="7">ABC transporter permease</fullName>
    </submittedName>
</protein>
<feature type="domain" description="ABC-2 type transporter transmembrane" evidence="6">
    <location>
        <begin position="128"/>
        <end position="371"/>
    </location>
</feature>
<dbReference type="RefSeq" id="WP_311362900.1">
    <property type="nucleotide sequence ID" value="NZ_JAVRIE010000007.1"/>
</dbReference>
<evidence type="ECO:0000256" key="1">
    <source>
        <dbReference type="ARBA" id="ARBA00004141"/>
    </source>
</evidence>
<name>A0AAW8R518_9ALTE</name>
<evidence type="ECO:0000256" key="5">
    <source>
        <dbReference type="SAM" id="Phobius"/>
    </source>
</evidence>
<evidence type="ECO:0000256" key="3">
    <source>
        <dbReference type="ARBA" id="ARBA00022989"/>
    </source>
</evidence>
<evidence type="ECO:0000256" key="2">
    <source>
        <dbReference type="ARBA" id="ARBA00022692"/>
    </source>
</evidence>
<feature type="transmembrane region" description="Helical" evidence="5">
    <location>
        <begin position="269"/>
        <end position="295"/>
    </location>
</feature>
<dbReference type="Pfam" id="PF12698">
    <property type="entry name" value="ABC2_membrane_3"/>
    <property type="match status" value="1"/>
</dbReference>
<keyword evidence="4 5" id="KW-0472">Membrane</keyword>
<feature type="transmembrane region" description="Helical" evidence="5">
    <location>
        <begin position="176"/>
        <end position="198"/>
    </location>
</feature>
<proteinExistence type="predicted"/>